<dbReference type="InterPro" id="IPR029001">
    <property type="entry name" value="ITPase-like_fam"/>
</dbReference>
<comment type="catalytic activity">
    <reaction evidence="3">
        <text>dTTP + H2O = dTMP + diphosphate + H(+)</text>
        <dbReference type="Rhea" id="RHEA:28534"/>
        <dbReference type="ChEBI" id="CHEBI:15377"/>
        <dbReference type="ChEBI" id="CHEBI:15378"/>
        <dbReference type="ChEBI" id="CHEBI:33019"/>
        <dbReference type="ChEBI" id="CHEBI:37568"/>
        <dbReference type="ChEBI" id="CHEBI:63528"/>
        <dbReference type="EC" id="3.6.1.9"/>
    </reaction>
</comment>
<dbReference type="InterPro" id="IPR003697">
    <property type="entry name" value="Maf-like"/>
</dbReference>
<evidence type="ECO:0000256" key="3">
    <source>
        <dbReference type="HAMAP-Rule" id="MF_00528"/>
    </source>
</evidence>
<keyword evidence="5" id="KW-1185">Reference proteome</keyword>
<dbReference type="GO" id="GO:0036221">
    <property type="term" value="F:UTP diphosphatase activity"/>
    <property type="evidence" value="ECO:0007669"/>
    <property type="project" value="RHEA"/>
</dbReference>
<dbReference type="EMBL" id="QNRX01000001">
    <property type="protein sequence ID" value="RBP70068.1"/>
    <property type="molecule type" value="Genomic_DNA"/>
</dbReference>
<dbReference type="PANTHER" id="PTHR43213">
    <property type="entry name" value="BIFUNCTIONAL DTTP/UTP PYROPHOSPHATASE/METHYLTRANSFERASE PROTEIN-RELATED"/>
    <property type="match status" value="1"/>
</dbReference>
<dbReference type="Pfam" id="PF02545">
    <property type="entry name" value="Maf"/>
    <property type="match status" value="1"/>
</dbReference>
<evidence type="ECO:0000256" key="2">
    <source>
        <dbReference type="ARBA" id="ARBA00022801"/>
    </source>
</evidence>
<protein>
    <recommendedName>
        <fullName evidence="3">dTTP/UTP pyrophosphatase</fullName>
        <shortName evidence="3">dTTPase/UTPase</shortName>
        <ecNumber evidence="3">3.6.1.9</ecNumber>
    </recommendedName>
    <alternativeName>
        <fullName evidence="3">Nucleoside triphosphate pyrophosphatase</fullName>
    </alternativeName>
    <alternativeName>
        <fullName evidence="3">Nucleotide pyrophosphatase</fullName>
        <shortName evidence="3">Nucleotide PPase</shortName>
    </alternativeName>
</protein>
<feature type="site" description="Important for substrate specificity" evidence="3">
    <location>
        <position position="156"/>
    </location>
</feature>
<organism evidence="4 5">
    <name type="scientific">Alkalibaculum bacchi</name>
    <dbReference type="NCBI Taxonomy" id="645887"/>
    <lineage>
        <taxon>Bacteria</taxon>
        <taxon>Bacillati</taxon>
        <taxon>Bacillota</taxon>
        <taxon>Clostridia</taxon>
        <taxon>Eubacteriales</taxon>
        <taxon>Eubacteriaceae</taxon>
        <taxon>Alkalibaculum</taxon>
    </lineage>
</organism>
<dbReference type="HAMAP" id="MF_00528">
    <property type="entry name" value="Maf"/>
    <property type="match status" value="1"/>
</dbReference>
<dbReference type="Proteomes" id="UP000253490">
    <property type="component" value="Unassembled WGS sequence"/>
</dbReference>
<keyword evidence="3" id="KW-0546">Nucleotide metabolism</keyword>
<dbReference type="EC" id="3.6.1.9" evidence="3"/>
<reference evidence="4 5" key="1">
    <citation type="submission" date="2018-06" db="EMBL/GenBank/DDBJ databases">
        <title>Genomic Encyclopedia of Type Strains, Phase IV (KMG-IV): sequencing the most valuable type-strain genomes for metagenomic binning, comparative biology and taxonomic classification.</title>
        <authorList>
            <person name="Goeker M."/>
        </authorList>
    </citation>
    <scope>NUCLEOTIDE SEQUENCE [LARGE SCALE GENOMIC DNA]</scope>
    <source>
        <strain evidence="4 5">DSM 22112</strain>
    </source>
</reference>
<evidence type="ECO:0000313" key="4">
    <source>
        <dbReference type="EMBL" id="RBP70068.1"/>
    </source>
</evidence>
<feature type="site" description="Important for substrate specificity" evidence="3">
    <location>
        <position position="72"/>
    </location>
</feature>
<evidence type="ECO:0000313" key="5">
    <source>
        <dbReference type="Proteomes" id="UP000253490"/>
    </source>
</evidence>
<comment type="function">
    <text evidence="3">Nucleoside triphosphate pyrophosphatase that hydrolyzes dTTP and UTP. May have a dual role in cell division arrest and in preventing the incorporation of modified nucleotides into cellular nucleic acids.</text>
</comment>
<dbReference type="PIRSF" id="PIRSF006305">
    <property type="entry name" value="Maf"/>
    <property type="match status" value="1"/>
</dbReference>
<dbReference type="PANTHER" id="PTHR43213:SF5">
    <property type="entry name" value="BIFUNCTIONAL DTTP_UTP PYROPHOSPHATASE_METHYLTRANSFERASE PROTEIN-RELATED"/>
    <property type="match status" value="1"/>
</dbReference>
<feature type="site" description="Important for substrate specificity" evidence="3">
    <location>
        <position position="12"/>
    </location>
</feature>
<accession>A0A366IIF8</accession>
<name>A0A366IIF8_9FIRM</name>
<feature type="active site" description="Proton acceptor" evidence="3">
    <location>
        <position position="71"/>
    </location>
</feature>
<gene>
    <name evidence="4" type="ORF">DES36_101121</name>
</gene>
<comment type="catalytic activity">
    <reaction evidence="3">
        <text>UTP + H2O = UMP + diphosphate + H(+)</text>
        <dbReference type="Rhea" id="RHEA:29395"/>
        <dbReference type="ChEBI" id="CHEBI:15377"/>
        <dbReference type="ChEBI" id="CHEBI:15378"/>
        <dbReference type="ChEBI" id="CHEBI:33019"/>
        <dbReference type="ChEBI" id="CHEBI:46398"/>
        <dbReference type="ChEBI" id="CHEBI:57865"/>
        <dbReference type="EC" id="3.6.1.9"/>
    </reaction>
</comment>
<dbReference type="RefSeq" id="WP_113919280.1">
    <property type="nucleotide sequence ID" value="NZ_QNRX01000001.1"/>
</dbReference>
<dbReference type="GO" id="GO:0009117">
    <property type="term" value="P:nucleotide metabolic process"/>
    <property type="evidence" value="ECO:0007669"/>
    <property type="project" value="UniProtKB-KW"/>
</dbReference>
<dbReference type="SUPFAM" id="SSF52972">
    <property type="entry name" value="ITPase-like"/>
    <property type="match status" value="1"/>
</dbReference>
<dbReference type="GO" id="GO:0036218">
    <property type="term" value="F:dTTP diphosphatase activity"/>
    <property type="evidence" value="ECO:0007669"/>
    <property type="project" value="RHEA"/>
</dbReference>
<dbReference type="OrthoDB" id="9807767at2"/>
<comment type="cofactor">
    <cofactor evidence="1 3">
        <name>a divalent metal cation</name>
        <dbReference type="ChEBI" id="CHEBI:60240"/>
    </cofactor>
</comment>
<dbReference type="NCBIfam" id="TIGR00172">
    <property type="entry name" value="maf"/>
    <property type="match status" value="1"/>
</dbReference>
<comment type="caution">
    <text evidence="4">The sequence shown here is derived from an EMBL/GenBank/DDBJ whole genome shotgun (WGS) entry which is preliminary data.</text>
</comment>
<dbReference type="CDD" id="cd00555">
    <property type="entry name" value="Maf"/>
    <property type="match status" value="1"/>
</dbReference>
<sequence length="193" mass="21379">MSRIILASASSRRKEILQNLNLKFDIVVSDIEEKIDKQLSNEENVEKIALEKALDVAEKTNDTPGIIIAADTMVVADDILIGKPTNDQEAFCILKSLSGKQHEVITGICVFSTEKNRKIVSHRNTKIKFATHSDEVIWRYIETGEGRDKAGAYAIQGLGSLFVDTIEGCYTNVVGLPITLLCDMLAEFDVHIL</sequence>
<keyword evidence="2 3" id="KW-0378">Hydrolase</keyword>
<keyword evidence="3" id="KW-0963">Cytoplasm</keyword>
<comment type="subcellular location">
    <subcellularLocation>
        <location evidence="3">Cytoplasm</location>
    </subcellularLocation>
</comment>
<dbReference type="AlphaFoldDB" id="A0A366IIF8"/>
<dbReference type="Gene3D" id="3.90.950.10">
    <property type="match status" value="1"/>
</dbReference>
<proteinExistence type="inferred from homology"/>
<comment type="similarity">
    <text evidence="3">Belongs to the Maf family. YhdE subfamily.</text>
</comment>
<evidence type="ECO:0000256" key="1">
    <source>
        <dbReference type="ARBA" id="ARBA00001968"/>
    </source>
</evidence>
<dbReference type="GO" id="GO:0005737">
    <property type="term" value="C:cytoplasm"/>
    <property type="evidence" value="ECO:0007669"/>
    <property type="project" value="UniProtKB-SubCell"/>
</dbReference>
<comment type="caution">
    <text evidence="3">Lacks conserved residue(s) required for the propagation of feature annotation.</text>
</comment>